<protein>
    <recommendedName>
        <fullName evidence="2">NFACT RNA-binding domain-containing protein</fullName>
    </recommendedName>
</protein>
<dbReference type="InterPro" id="IPR008532">
    <property type="entry name" value="NFACT_RNA-bd"/>
</dbReference>
<dbReference type="Pfam" id="PF05670">
    <property type="entry name" value="NFACT-R_1"/>
    <property type="match status" value="1"/>
</dbReference>
<evidence type="ECO:0000259" key="2">
    <source>
        <dbReference type="Pfam" id="PF05670"/>
    </source>
</evidence>
<evidence type="ECO:0000256" key="1">
    <source>
        <dbReference type="ARBA" id="ARBA00008998"/>
    </source>
</evidence>
<dbReference type="InterPro" id="IPR039730">
    <property type="entry name" value="Jlp2/Ccd25"/>
</dbReference>
<dbReference type="EMBL" id="MK072362">
    <property type="protein sequence ID" value="AYV82331.1"/>
    <property type="molecule type" value="Genomic_DNA"/>
</dbReference>
<dbReference type="PANTHER" id="PTHR13049:SF2">
    <property type="entry name" value="COILED-COIL DOMAIN-CONTAINING PROTEIN 25"/>
    <property type="match status" value="1"/>
</dbReference>
<evidence type="ECO:0000313" key="3">
    <source>
        <dbReference type="EMBL" id="AYV82331.1"/>
    </source>
</evidence>
<organism evidence="3">
    <name type="scientific">Homavirus sp</name>
    <dbReference type="NCBI Taxonomy" id="2487769"/>
    <lineage>
        <taxon>Viruses</taxon>
        <taxon>Varidnaviria</taxon>
        <taxon>Bamfordvirae</taxon>
        <taxon>Nucleocytoviricota</taxon>
        <taxon>Megaviricetes</taxon>
        <taxon>Imitervirales</taxon>
        <taxon>Mimiviridae</taxon>
        <taxon>Klosneuvirinae</taxon>
    </lineage>
</organism>
<proteinExistence type="inferred from homology"/>
<comment type="similarity">
    <text evidence="1">Belongs to the CCDC25 family.</text>
</comment>
<gene>
    <name evidence="3" type="ORF">Homavirus31_5</name>
</gene>
<reference evidence="3" key="1">
    <citation type="submission" date="2018-10" db="EMBL/GenBank/DDBJ databases">
        <title>Hidden diversity of soil giant viruses.</title>
        <authorList>
            <person name="Schulz F."/>
            <person name="Alteio L."/>
            <person name="Goudeau D."/>
            <person name="Ryan E.M."/>
            <person name="Malmstrom R.R."/>
            <person name="Blanchard J."/>
            <person name="Woyke T."/>
        </authorList>
    </citation>
    <scope>NUCLEOTIDE SEQUENCE</scope>
    <source>
        <strain evidence="3">HOV1</strain>
    </source>
</reference>
<name>A0A3G5A850_9VIRU</name>
<accession>A0A3G5A850</accession>
<dbReference type="PANTHER" id="PTHR13049">
    <property type="entry name" value="DUF814-RELATED"/>
    <property type="match status" value="1"/>
</dbReference>
<feature type="domain" description="NFACT RNA-binding" evidence="2">
    <location>
        <begin position="12"/>
        <end position="104"/>
    </location>
</feature>
<sequence>MVKEDDSYPNNKIKIGENKEENDTLVKSAKDTDIWFHLSNLPSCHVILECDKKNEATKDMIRYCAQLVKQNTKYKNFSKLKVTYTEIRNVRRTSTVGMVILKGKTNDIVI</sequence>